<accession>A0ABW2UAI0</accession>
<dbReference type="Proteomes" id="UP001596513">
    <property type="component" value="Unassembled WGS sequence"/>
</dbReference>
<protein>
    <recommendedName>
        <fullName evidence="3">TonB-dependent receptor</fullName>
    </recommendedName>
</protein>
<name>A0ABW2UAI0_9BACT</name>
<evidence type="ECO:0008006" key="3">
    <source>
        <dbReference type="Google" id="ProtNLM"/>
    </source>
</evidence>
<reference evidence="2" key="1">
    <citation type="journal article" date="2019" name="Int. J. Syst. Evol. Microbiol.">
        <title>The Global Catalogue of Microorganisms (GCM) 10K type strain sequencing project: providing services to taxonomists for standard genome sequencing and annotation.</title>
        <authorList>
            <consortium name="The Broad Institute Genomics Platform"/>
            <consortium name="The Broad Institute Genome Sequencing Center for Infectious Disease"/>
            <person name="Wu L."/>
            <person name="Ma J."/>
        </authorList>
    </citation>
    <scope>NUCLEOTIDE SEQUENCE [LARGE SCALE GENOMIC DNA]</scope>
    <source>
        <strain evidence="2">JCM 19635</strain>
    </source>
</reference>
<sequence>MAFEANLKFDLTGSASGKLDLSIPRGDRILKTPGSLSDGTAAVPNYDNVLGLIALLETPKIEYVVYANARTNGVLSVETANPSYDPNCNLGYDEYGYPLCAPETVTSSIGLYDDRVKQYRLVNDLKYAVNPAAGLQLTDLKAALVVENASTGLGTFAATFGDPSLLNNTVPDYYNRIGYEKETDKRFRTPFLPLGCLGSTSIAVAQNHSQGFDYVEPKLYLKVKAIFTRSTPQLIPNQSSIWLLTRSTCRVRQMTQVTFSLTNFMFKTARIRIIHTAMVTATTTKQKVGLTCRTFR</sequence>
<evidence type="ECO:0000313" key="1">
    <source>
        <dbReference type="EMBL" id="MFC7670490.1"/>
    </source>
</evidence>
<comment type="caution">
    <text evidence="1">The sequence shown here is derived from an EMBL/GenBank/DDBJ whole genome shotgun (WGS) entry which is preliminary data.</text>
</comment>
<keyword evidence="2" id="KW-1185">Reference proteome</keyword>
<dbReference type="EMBL" id="JBHTEK010000002">
    <property type="protein sequence ID" value="MFC7670490.1"/>
    <property type="molecule type" value="Genomic_DNA"/>
</dbReference>
<dbReference type="RefSeq" id="WP_380206221.1">
    <property type="nucleotide sequence ID" value="NZ_JBHTEK010000002.1"/>
</dbReference>
<evidence type="ECO:0000313" key="2">
    <source>
        <dbReference type="Proteomes" id="UP001596513"/>
    </source>
</evidence>
<proteinExistence type="predicted"/>
<organism evidence="1 2">
    <name type="scientific">Hymenobacter humi</name>
    <dbReference type="NCBI Taxonomy" id="1411620"/>
    <lineage>
        <taxon>Bacteria</taxon>
        <taxon>Pseudomonadati</taxon>
        <taxon>Bacteroidota</taxon>
        <taxon>Cytophagia</taxon>
        <taxon>Cytophagales</taxon>
        <taxon>Hymenobacteraceae</taxon>
        <taxon>Hymenobacter</taxon>
    </lineage>
</organism>
<gene>
    <name evidence="1" type="ORF">ACFQT0_26275</name>
</gene>